<dbReference type="SUPFAM" id="SSF52540">
    <property type="entry name" value="P-loop containing nucleoside triphosphate hydrolases"/>
    <property type="match status" value="1"/>
</dbReference>
<keyword evidence="8" id="KW-0472">Membrane</keyword>
<evidence type="ECO:0000313" key="10">
    <source>
        <dbReference type="EMBL" id="MZR24345.1"/>
    </source>
</evidence>
<keyword evidence="4" id="KW-1003">Cell membrane</keyword>
<dbReference type="Proteomes" id="UP000445696">
    <property type="component" value="Unassembled WGS sequence"/>
</dbReference>
<evidence type="ECO:0000256" key="4">
    <source>
        <dbReference type="ARBA" id="ARBA00022475"/>
    </source>
</evidence>
<dbReference type="PROSITE" id="PS50893">
    <property type="entry name" value="ABC_TRANSPORTER_2"/>
    <property type="match status" value="1"/>
</dbReference>
<feature type="domain" description="ABC transporter" evidence="9">
    <location>
        <begin position="33"/>
        <end position="278"/>
    </location>
</feature>
<evidence type="ECO:0000256" key="3">
    <source>
        <dbReference type="ARBA" id="ARBA00022448"/>
    </source>
</evidence>
<evidence type="ECO:0000256" key="1">
    <source>
        <dbReference type="ARBA" id="ARBA00004202"/>
    </source>
</evidence>
<dbReference type="InterPro" id="IPR050086">
    <property type="entry name" value="MetN_ABC_transporter-like"/>
</dbReference>
<sequence length="286" mass="31773">MNAGQIQEVALRREDKSLSDSALTRSEGARHFIDVNDVEKWFGQLQVLKGINFEVTQGQVVALIGPSGSGKSTMLRCLNFTEQYDSGEIWIDGETVGYRFDGQGRRTVRPESEIARFRSHVGIVYQSYNLFPHISVLKNIMLAPVKVLGHSKTKARETAMDLLAKVGLSEKADAFPINLSGGQQQRVAIARALAMEPKIMLFDEVTSALDPELVGEVLNVMRQLAADGMTMVVVTHEIQFAREVADKVIFMDHGVIVESGVPSEVLDNPKTERLQSFLQRHFDSRS</sequence>
<dbReference type="InterPro" id="IPR003439">
    <property type="entry name" value="ABC_transporter-like_ATP-bd"/>
</dbReference>
<evidence type="ECO:0000256" key="7">
    <source>
        <dbReference type="ARBA" id="ARBA00022970"/>
    </source>
</evidence>
<dbReference type="PROSITE" id="PS00211">
    <property type="entry name" value="ABC_TRANSPORTER_1"/>
    <property type="match status" value="1"/>
</dbReference>
<accession>A0A845MLI4</accession>
<dbReference type="SMART" id="SM00382">
    <property type="entry name" value="AAA"/>
    <property type="match status" value="1"/>
</dbReference>
<dbReference type="PIRSF" id="PIRSF039085">
    <property type="entry name" value="ABC_ATPase_HisP"/>
    <property type="match status" value="1"/>
</dbReference>
<evidence type="ECO:0000259" key="9">
    <source>
        <dbReference type="PROSITE" id="PS50893"/>
    </source>
</evidence>
<keyword evidence="11" id="KW-1185">Reference proteome</keyword>
<dbReference type="AlphaFoldDB" id="A0A845MLI4"/>
<keyword evidence="5" id="KW-0547">Nucleotide-binding</keyword>
<dbReference type="GO" id="GO:0005886">
    <property type="term" value="C:plasma membrane"/>
    <property type="evidence" value="ECO:0007669"/>
    <property type="project" value="UniProtKB-SubCell"/>
</dbReference>
<dbReference type="CDD" id="cd03262">
    <property type="entry name" value="ABC_HisP_GlnQ"/>
    <property type="match status" value="1"/>
</dbReference>
<evidence type="ECO:0000256" key="6">
    <source>
        <dbReference type="ARBA" id="ARBA00022840"/>
    </source>
</evidence>
<dbReference type="EMBL" id="WTVA01000015">
    <property type="protein sequence ID" value="MZR24345.1"/>
    <property type="molecule type" value="Genomic_DNA"/>
</dbReference>
<organism evidence="10 11">
    <name type="scientific">Sneathiella chungangensis</name>
    <dbReference type="NCBI Taxonomy" id="1418234"/>
    <lineage>
        <taxon>Bacteria</taxon>
        <taxon>Pseudomonadati</taxon>
        <taxon>Pseudomonadota</taxon>
        <taxon>Alphaproteobacteria</taxon>
        <taxon>Sneathiellales</taxon>
        <taxon>Sneathiellaceae</taxon>
        <taxon>Sneathiella</taxon>
    </lineage>
</organism>
<reference evidence="10 11" key="1">
    <citation type="journal article" date="2014" name="Int. J. Syst. Evol. Microbiol.">
        <title>Sneathiella chungangensis sp. nov., isolated from a marine sand, and emended description of the genus Sneathiella.</title>
        <authorList>
            <person name="Siamphan C."/>
            <person name="Kim H."/>
            <person name="Lee J.S."/>
            <person name="Kim W."/>
        </authorList>
    </citation>
    <scope>NUCLEOTIDE SEQUENCE [LARGE SCALE GENOMIC DNA]</scope>
    <source>
        <strain evidence="10 11">KCTC 32476</strain>
    </source>
</reference>
<protein>
    <submittedName>
        <fullName evidence="10">ATP-binding cassette domain-containing protein</fullName>
    </submittedName>
</protein>
<dbReference type="Pfam" id="PF00005">
    <property type="entry name" value="ABC_tran"/>
    <property type="match status" value="1"/>
</dbReference>
<dbReference type="Gene3D" id="3.40.50.300">
    <property type="entry name" value="P-loop containing nucleotide triphosphate hydrolases"/>
    <property type="match status" value="1"/>
</dbReference>
<dbReference type="GO" id="GO:0015424">
    <property type="term" value="F:ABC-type amino acid transporter activity"/>
    <property type="evidence" value="ECO:0007669"/>
    <property type="project" value="InterPro"/>
</dbReference>
<evidence type="ECO:0000256" key="8">
    <source>
        <dbReference type="ARBA" id="ARBA00023136"/>
    </source>
</evidence>
<evidence type="ECO:0000256" key="5">
    <source>
        <dbReference type="ARBA" id="ARBA00022741"/>
    </source>
</evidence>
<dbReference type="InterPro" id="IPR017871">
    <property type="entry name" value="ABC_transporter-like_CS"/>
</dbReference>
<dbReference type="FunFam" id="3.40.50.300:FF:000020">
    <property type="entry name" value="Amino acid ABC transporter ATP-binding component"/>
    <property type="match status" value="1"/>
</dbReference>
<keyword evidence="6 10" id="KW-0067">ATP-binding</keyword>
<dbReference type="GO" id="GO:0005524">
    <property type="term" value="F:ATP binding"/>
    <property type="evidence" value="ECO:0007669"/>
    <property type="project" value="UniProtKB-KW"/>
</dbReference>
<comment type="similarity">
    <text evidence="2">Belongs to the ABC transporter superfamily.</text>
</comment>
<dbReference type="OrthoDB" id="9802264at2"/>
<dbReference type="InterPro" id="IPR027417">
    <property type="entry name" value="P-loop_NTPase"/>
</dbReference>
<dbReference type="PANTHER" id="PTHR43166:SF9">
    <property type="entry name" value="GLUTAMATE_ASPARTATE IMPORT ATP-BINDING PROTEIN GLTL"/>
    <property type="match status" value="1"/>
</dbReference>
<evidence type="ECO:0000313" key="11">
    <source>
        <dbReference type="Proteomes" id="UP000445696"/>
    </source>
</evidence>
<evidence type="ECO:0000256" key="2">
    <source>
        <dbReference type="ARBA" id="ARBA00005417"/>
    </source>
</evidence>
<dbReference type="GO" id="GO:0016887">
    <property type="term" value="F:ATP hydrolysis activity"/>
    <property type="evidence" value="ECO:0007669"/>
    <property type="project" value="InterPro"/>
</dbReference>
<keyword evidence="7" id="KW-0029">Amino-acid transport</keyword>
<dbReference type="InterPro" id="IPR030679">
    <property type="entry name" value="ABC_ATPase_HisP-typ"/>
</dbReference>
<dbReference type="RefSeq" id="WP_161340788.1">
    <property type="nucleotide sequence ID" value="NZ_JBHSDG010000003.1"/>
</dbReference>
<dbReference type="InterPro" id="IPR003593">
    <property type="entry name" value="AAA+_ATPase"/>
</dbReference>
<comment type="subcellular location">
    <subcellularLocation>
        <location evidence="1">Cell membrane</location>
        <topology evidence="1">Peripheral membrane protein</topology>
    </subcellularLocation>
</comment>
<proteinExistence type="inferred from homology"/>
<dbReference type="PANTHER" id="PTHR43166">
    <property type="entry name" value="AMINO ACID IMPORT ATP-BINDING PROTEIN"/>
    <property type="match status" value="1"/>
</dbReference>
<comment type="caution">
    <text evidence="10">The sequence shown here is derived from an EMBL/GenBank/DDBJ whole genome shotgun (WGS) entry which is preliminary data.</text>
</comment>
<gene>
    <name evidence="10" type="ORF">GQF03_18575</name>
</gene>
<keyword evidence="3" id="KW-0813">Transport</keyword>
<name>A0A845MLI4_9PROT</name>